<organism evidence="2 3">
    <name type="scientific">Thalassotalea mangrovi</name>
    <dbReference type="NCBI Taxonomy" id="2572245"/>
    <lineage>
        <taxon>Bacteria</taxon>
        <taxon>Pseudomonadati</taxon>
        <taxon>Pseudomonadota</taxon>
        <taxon>Gammaproteobacteria</taxon>
        <taxon>Alteromonadales</taxon>
        <taxon>Colwelliaceae</taxon>
        <taxon>Thalassotalea</taxon>
    </lineage>
</organism>
<feature type="transmembrane region" description="Helical" evidence="1">
    <location>
        <begin position="82"/>
        <end position="99"/>
    </location>
</feature>
<name>A0A4U1B2D5_9GAMM</name>
<keyword evidence="1" id="KW-0472">Membrane</keyword>
<evidence type="ECO:0000313" key="2">
    <source>
        <dbReference type="EMBL" id="TKB43727.1"/>
    </source>
</evidence>
<sequence length="107" mass="11943">MALINCPNCAKKISSLAKSCEHCQIELGGLDTEQRLNLERMKKIEESQKLMNQSMLAMVLFCAGIGGMFWGEPDPGSTQHNLATGSAVIGFVWYLVNRVRMIILKRK</sequence>
<evidence type="ECO:0008006" key="4">
    <source>
        <dbReference type="Google" id="ProtNLM"/>
    </source>
</evidence>
<dbReference type="RefSeq" id="WP_136736882.1">
    <property type="nucleotide sequence ID" value="NZ_SWDB01000034.1"/>
</dbReference>
<keyword evidence="1" id="KW-0812">Transmembrane</keyword>
<evidence type="ECO:0000313" key="3">
    <source>
        <dbReference type="Proteomes" id="UP000307999"/>
    </source>
</evidence>
<evidence type="ECO:0000256" key="1">
    <source>
        <dbReference type="SAM" id="Phobius"/>
    </source>
</evidence>
<keyword evidence="1" id="KW-1133">Transmembrane helix</keyword>
<proteinExistence type="predicted"/>
<gene>
    <name evidence="2" type="ORF">E8M12_13960</name>
</gene>
<keyword evidence="3" id="KW-1185">Reference proteome</keyword>
<feature type="transmembrane region" description="Helical" evidence="1">
    <location>
        <begin position="50"/>
        <end position="70"/>
    </location>
</feature>
<comment type="caution">
    <text evidence="2">The sequence shown here is derived from an EMBL/GenBank/DDBJ whole genome shotgun (WGS) entry which is preliminary data.</text>
</comment>
<dbReference type="OrthoDB" id="8685152at2"/>
<reference evidence="2 3" key="1">
    <citation type="submission" date="2019-04" db="EMBL/GenBank/DDBJ databases">
        <title>Thalassotalea guangxiensis sp. nov., isolated from sediment of the coastal wetland.</title>
        <authorList>
            <person name="Zheng S."/>
            <person name="Zhang D."/>
        </authorList>
    </citation>
    <scope>NUCLEOTIDE SEQUENCE [LARGE SCALE GENOMIC DNA]</scope>
    <source>
        <strain evidence="2 3">ZS-4</strain>
    </source>
</reference>
<dbReference type="AlphaFoldDB" id="A0A4U1B2D5"/>
<accession>A0A4U1B2D5</accession>
<dbReference type="EMBL" id="SWDB01000034">
    <property type="protein sequence ID" value="TKB43727.1"/>
    <property type="molecule type" value="Genomic_DNA"/>
</dbReference>
<dbReference type="Proteomes" id="UP000307999">
    <property type="component" value="Unassembled WGS sequence"/>
</dbReference>
<protein>
    <recommendedName>
        <fullName evidence="4">Zinc ribbon domain-containing protein</fullName>
    </recommendedName>
</protein>